<dbReference type="PANTHER" id="PTHR16223:SF109">
    <property type="entry name" value="BHLH DOMAIN-CONTAINING PROTEIN"/>
    <property type="match status" value="1"/>
</dbReference>
<sequence length="328" mass="36158">MEGQSGNGSPLDLMSMSFGGKANRDSHVPEDDPTQHFVLADGKCGNQTNGLTLPQWIQTPKLSHDYVEYLAESSGVHPKATTEGLLESIPSTVSGIHAGVDGVSEIQNDILYNFGEAPSSKPSGSFLDMDASKAWFLRPHDEEPLNKFTSTQYQIHAQNSVKNDTSWPQELMGNNYNVSQLDPGATVTARGFQSKSRRSVPRKRALATDRDRRLRISERLNALQDLLPISAEGSQASVLDDIIDYVKYLQLQIKELSRSRLGGESSSEPFIFLEGYGHYISQQMLNEPVEEMMGKLLEENPLAAAQLLESKGLLMMPIDLVEGLHQAI</sequence>
<evidence type="ECO:0000313" key="8">
    <source>
        <dbReference type="EMBL" id="SPD03731.1"/>
    </source>
</evidence>
<dbReference type="GO" id="GO:0005634">
    <property type="term" value="C:nucleus"/>
    <property type="evidence" value="ECO:0007669"/>
    <property type="project" value="UniProtKB-SubCell"/>
</dbReference>
<evidence type="ECO:0000256" key="6">
    <source>
        <dbReference type="SAM" id="MobiDB-lite"/>
    </source>
</evidence>
<evidence type="ECO:0000256" key="3">
    <source>
        <dbReference type="ARBA" id="ARBA00023125"/>
    </source>
</evidence>
<evidence type="ECO:0000256" key="1">
    <source>
        <dbReference type="ARBA" id="ARBA00004123"/>
    </source>
</evidence>
<gene>
    <name evidence="8" type="ORF">FSB_LOCUS31613</name>
</gene>
<evidence type="ECO:0000256" key="5">
    <source>
        <dbReference type="ARBA" id="ARBA00023242"/>
    </source>
</evidence>
<dbReference type="CDD" id="cd11393">
    <property type="entry name" value="bHLH_AtbHLH_like"/>
    <property type="match status" value="1"/>
</dbReference>
<feature type="region of interest" description="Disordered" evidence="6">
    <location>
        <begin position="1"/>
        <end position="33"/>
    </location>
</feature>
<keyword evidence="2" id="KW-0805">Transcription regulation</keyword>
<dbReference type="AlphaFoldDB" id="A0A2N9GWH3"/>
<dbReference type="PROSITE" id="PS50888">
    <property type="entry name" value="BHLH"/>
    <property type="match status" value="1"/>
</dbReference>
<name>A0A2N9GWH3_FAGSY</name>
<feature type="domain" description="BHLH" evidence="7">
    <location>
        <begin position="200"/>
        <end position="249"/>
    </location>
</feature>
<keyword evidence="3" id="KW-0238">DNA-binding</keyword>
<accession>A0A2N9GWH3</accession>
<organism evidence="8">
    <name type="scientific">Fagus sylvatica</name>
    <name type="common">Beechnut</name>
    <dbReference type="NCBI Taxonomy" id="28930"/>
    <lineage>
        <taxon>Eukaryota</taxon>
        <taxon>Viridiplantae</taxon>
        <taxon>Streptophyta</taxon>
        <taxon>Embryophyta</taxon>
        <taxon>Tracheophyta</taxon>
        <taxon>Spermatophyta</taxon>
        <taxon>Magnoliopsida</taxon>
        <taxon>eudicotyledons</taxon>
        <taxon>Gunneridae</taxon>
        <taxon>Pentapetalae</taxon>
        <taxon>rosids</taxon>
        <taxon>fabids</taxon>
        <taxon>Fagales</taxon>
        <taxon>Fagaceae</taxon>
        <taxon>Fagus</taxon>
    </lineage>
</organism>
<dbReference type="GO" id="GO:0000978">
    <property type="term" value="F:RNA polymerase II cis-regulatory region sequence-specific DNA binding"/>
    <property type="evidence" value="ECO:0007669"/>
    <property type="project" value="TreeGrafter"/>
</dbReference>
<evidence type="ECO:0000259" key="7">
    <source>
        <dbReference type="PROSITE" id="PS50888"/>
    </source>
</evidence>
<keyword evidence="4" id="KW-0804">Transcription</keyword>
<dbReference type="InterPro" id="IPR045239">
    <property type="entry name" value="bHLH95_bHLH"/>
</dbReference>
<dbReference type="GO" id="GO:0000981">
    <property type="term" value="F:DNA-binding transcription factor activity, RNA polymerase II-specific"/>
    <property type="evidence" value="ECO:0007669"/>
    <property type="project" value="TreeGrafter"/>
</dbReference>
<proteinExistence type="predicted"/>
<dbReference type="GO" id="GO:0046983">
    <property type="term" value="F:protein dimerization activity"/>
    <property type="evidence" value="ECO:0007669"/>
    <property type="project" value="InterPro"/>
</dbReference>
<dbReference type="EMBL" id="OIVN01002446">
    <property type="protein sequence ID" value="SPD03731.1"/>
    <property type="molecule type" value="Genomic_DNA"/>
</dbReference>
<evidence type="ECO:0000256" key="2">
    <source>
        <dbReference type="ARBA" id="ARBA00023015"/>
    </source>
</evidence>
<keyword evidence="5" id="KW-0539">Nucleus</keyword>
<evidence type="ECO:0000256" key="4">
    <source>
        <dbReference type="ARBA" id="ARBA00023163"/>
    </source>
</evidence>
<dbReference type="PANTHER" id="PTHR16223">
    <property type="entry name" value="TRANSCRIPTION FACTOR BHLH83-RELATED"/>
    <property type="match status" value="1"/>
</dbReference>
<dbReference type="Pfam" id="PF00010">
    <property type="entry name" value="HLH"/>
    <property type="match status" value="1"/>
</dbReference>
<dbReference type="Gene3D" id="4.10.280.10">
    <property type="entry name" value="Helix-loop-helix DNA-binding domain"/>
    <property type="match status" value="1"/>
</dbReference>
<dbReference type="SUPFAM" id="SSF47459">
    <property type="entry name" value="HLH, helix-loop-helix DNA-binding domain"/>
    <property type="match status" value="1"/>
</dbReference>
<dbReference type="InterPro" id="IPR036638">
    <property type="entry name" value="HLH_DNA-bd_sf"/>
</dbReference>
<feature type="compositionally biased region" description="Basic and acidic residues" evidence="6">
    <location>
        <begin position="22"/>
        <end position="33"/>
    </location>
</feature>
<dbReference type="InterPro" id="IPR011598">
    <property type="entry name" value="bHLH_dom"/>
</dbReference>
<reference evidence="8" key="1">
    <citation type="submission" date="2018-02" db="EMBL/GenBank/DDBJ databases">
        <authorList>
            <person name="Cohen D.B."/>
            <person name="Kent A.D."/>
        </authorList>
    </citation>
    <scope>NUCLEOTIDE SEQUENCE</scope>
</reference>
<dbReference type="InterPro" id="IPR045843">
    <property type="entry name" value="IND-like"/>
</dbReference>
<protein>
    <recommendedName>
        <fullName evidence="7">BHLH domain-containing protein</fullName>
    </recommendedName>
</protein>
<dbReference type="SMART" id="SM00353">
    <property type="entry name" value="HLH"/>
    <property type="match status" value="1"/>
</dbReference>
<comment type="subcellular location">
    <subcellularLocation>
        <location evidence="1">Nucleus</location>
    </subcellularLocation>
</comment>